<keyword evidence="1" id="KW-0472">Membrane</keyword>
<keyword evidence="1" id="KW-1133">Transmembrane helix</keyword>
<accession>A0A9X2L9S0</accession>
<feature type="transmembrane region" description="Helical" evidence="1">
    <location>
        <begin position="16"/>
        <end position="35"/>
    </location>
</feature>
<keyword evidence="1" id="KW-0812">Transmembrane</keyword>
<evidence type="ECO:0000256" key="1">
    <source>
        <dbReference type="SAM" id="Phobius"/>
    </source>
</evidence>
<reference evidence="2" key="1">
    <citation type="submission" date="2022-07" db="EMBL/GenBank/DDBJ databases">
        <title>Parvularcula maris sp. nov., an algicidal bacterium isolated from seawater.</title>
        <authorList>
            <person name="Li F."/>
        </authorList>
    </citation>
    <scope>NUCLEOTIDE SEQUENCE</scope>
    <source>
        <strain evidence="2">BGMRC 0090</strain>
    </source>
</reference>
<evidence type="ECO:0000313" key="3">
    <source>
        <dbReference type="Proteomes" id="UP001142610"/>
    </source>
</evidence>
<dbReference type="AlphaFoldDB" id="A0A9X2L9S0"/>
<protein>
    <submittedName>
        <fullName evidence="2">DUF2306 domain-containing protein</fullName>
    </submittedName>
</protein>
<dbReference type="RefSeq" id="WP_256619466.1">
    <property type="nucleotide sequence ID" value="NZ_JANIBC010000006.1"/>
</dbReference>
<gene>
    <name evidence="2" type="ORF">NOG11_09215</name>
</gene>
<feature type="transmembrane region" description="Helical" evidence="1">
    <location>
        <begin position="77"/>
        <end position="99"/>
    </location>
</feature>
<dbReference type="Pfam" id="PF10067">
    <property type="entry name" value="DUF2306"/>
    <property type="match status" value="1"/>
</dbReference>
<dbReference type="EMBL" id="JANIBC010000006">
    <property type="protein sequence ID" value="MCQ8185576.1"/>
    <property type="molecule type" value="Genomic_DNA"/>
</dbReference>
<dbReference type="Proteomes" id="UP001142610">
    <property type="component" value="Unassembled WGS sequence"/>
</dbReference>
<name>A0A9X2L9S0_9PROT</name>
<evidence type="ECO:0000313" key="2">
    <source>
        <dbReference type="EMBL" id="MCQ8185576.1"/>
    </source>
</evidence>
<organism evidence="2 3">
    <name type="scientific">Parvularcula maris</name>
    <dbReference type="NCBI Taxonomy" id="2965077"/>
    <lineage>
        <taxon>Bacteria</taxon>
        <taxon>Pseudomonadati</taxon>
        <taxon>Pseudomonadota</taxon>
        <taxon>Alphaproteobacteria</taxon>
        <taxon>Parvularculales</taxon>
        <taxon>Parvularculaceae</taxon>
        <taxon>Parvularcula</taxon>
    </lineage>
</organism>
<sequence length="156" mass="17356">MNWEVFTRFSGPEIQLHWATVTIAFVAGLLQLLLSKGTPRHVWLGRLYAVMMIATSIAAFFIRSGEVSGLEYLSLKGMSWIHIFIPITLTAVPLGVLAARRGDIRSHKGHMIGSYIGAILIAGVFTFVPGRRMHLLFFADQETIERLETHCAENGC</sequence>
<keyword evidence="3" id="KW-1185">Reference proteome</keyword>
<dbReference type="InterPro" id="IPR018750">
    <property type="entry name" value="DUF2306_membrane"/>
</dbReference>
<proteinExistence type="predicted"/>
<feature type="transmembrane region" description="Helical" evidence="1">
    <location>
        <begin position="111"/>
        <end position="128"/>
    </location>
</feature>
<comment type="caution">
    <text evidence="2">The sequence shown here is derived from an EMBL/GenBank/DDBJ whole genome shotgun (WGS) entry which is preliminary data.</text>
</comment>
<feature type="transmembrane region" description="Helical" evidence="1">
    <location>
        <begin position="47"/>
        <end position="65"/>
    </location>
</feature>